<reference evidence="3 4" key="1">
    <citation type="submission" date="2014-05" db="EMBL/GenBank/DDBJ databases">
        <title>ATOL: Assembling a taxonomically balanced genome-scale reconstruction of the evolutionary history of the Enterobacteriaceae.</title>
        <authorList>
            <person name="Plunkett G.III."/>
            <person name="Neeno-Eckwall E.C."/>
            <person name="Glasner J.D."/>
            <person name="Perna N.T."/>
        </authorList>
    </citation>
    <scope>NUCLEOTIDE SEQUENCE [LARGE SCALE GENOMIC DNA]</scope>
    <source>
        <strain evidence="3 4">ATCC 33320</strain>
    </source>
</reference>
<dbReference type="Gene3D" id="1.50.10.10">
    <property type="match status" value="1"/>
</dbReference>
<feature type="domain" description="Glycosyl hydrolase family 78 alpha-rhamnosidase N-terminal" evidence="2">
    <location>
        <begin position="37"/>
        <end position="177"/>
    </location>
</feature>
<keyword evidence="4" id="KW-1185">Reference proteome</keyword>
<dbReference type="RefSeq" id="WP_034494191.1">
    <property type="nucleotide sequence ID" value="NZ_JMPI01000022.1"/>
</dbReference>
<dbReference type="GO" id="GO:0030596">
    <property type="term" value="F:alpha-L-rhamnosidase activity"/>
    <property type="evidence" value="ECO:0007669"/>
    <property type="project" value="UniProtKB-EC"/>
</dbReference>
<dbReference type="InterPro" id="IPR012341">
    <property type="entry name" value="6hp_glycosidase-like_sf"/>
</dbReference>
<evidence type="ECO:0000313" key="3">
    <source>
        <dbReference type="EMBL" id="KFC82817.1"/>
    </source>
</evidence>
<dbReference type="EMBL" id="JMPI01000022">
    <property type="protein sequence ID" value="KFC82817.1"/>
    <property type="molecule type" value="Genomic_DNA"/>
</dbReference>
<dbReference type="PANTHER" id="PTHR34987:SF4">
    <property type="entry name" value="ALPHA-L-RHAMNOSIDASE C-TERMINAL DOMAIN-CONTAINING PROTEIN"/>
    <property type="match status" value="1"/>
</dbReference>
<dbReference type="SUPFAM" id="SSF48208">
    <property type="entry name" value="Six-hairpin glycosidases"/>
    <property type="match status" value="1"/>
</dbReference>
<evidence type="ECO:0000259" key="1">
    <source>
        <dbReference type="Pfam" id="PF17389"/>
    </source>
</evidence>
<dbReference type="PANTHER" id="PTHR34987">
    <property type="entry name" value="C, PUTATIVE (AFU_ORTHOLOGUE AFUA_3G02880)-RELATED"/>
    <property type="match status" value="1"/>
</dbReference>
<accession>A0A085GGH2</accession>
<protein>
    <submittedName>
        <fullName evidence="3">Alfa-L-rhamnosidase</fullName>
        <ecNumber evidence="3">3.2.1.40</ecNumber>
    </submittedName>
</protein>
<dbReference type="Pfam" id="PF17389">
    <property type="entry name" value="Bac_rhamnosid6H"/>
    <property type="match status" value="1"/>
</dbReference>
<evidence type="ECO:0000259" key="2">
    <source>
        <dbReference type="Pfam" id="PF21104"/>
    </source>
</evidence>
<dbReference type="InterPro" id="IPR008928">
    <property type="entry name" value="6-hairpin_glycosidase_sf"/>
</dbReference>
<feature type="domain" description="Alpha-L-rhamnosidase six-hairpin glycosidase" evidence="1">
    <location>
        <begin position="192"/>
        <end position="519"/>
    </location>
</feature>
<sequence>MSQALQKNGHLKMVRHPHMLAKAQELIPELYHHDVLPQAMISAQPDAQQIHGWRADVVNSAEDFFQYDFAQGEHVIIDFGKHCIGYLEFTCEAVGSPPDAPAHLQFIFGETLAEVVEPFSEYNGWLSSSWLQQQDCYLDELPGHTRLSRRYCCRYLRINVLALSRKFQLRFTSLKLDTVTSASLATLPACETVDLQLKRIDEVAVNTLKNCMHDVFEDGPKRDRRLWLGDLRLQALVNDVTVQNYSLVKRCLYLFAAMTREDGMVSANIFVKPQVIADDTFLFDYALFFVDVLQEYVAVTDDSETLAQLWPLAWRQIELAMARVAENGIVRDSSDWWSFIDWHEDLNKQAASQGVLIYCLNKALMLARTYDSSKVTWLEAQITTLKSAALRELWDPQSGFFVSGESRQISCASQVWLVLADVGTPESQRQLLAHLLTHPPEIQMNTPYMMHHYVAALLQVNEREQATHEIKRYWGAMVEHGADTFWELFDPLRPDFSPYGSKLINSYCHAWSCTPSWFIRKYLL</sequence>
<dbReference type="InterPro" id="IPR049164">
    <property type="entry name" value="Glyco_hydro_78_N"/>
</dbReference>
<dbReference type="OrthoDB" id="9815108at2"/>
<evidence type="ECO:0000313" key="4">
    <source>
        <dbReference type="Proteomes" id="UP000028653"/>
    </source>
</evidence>
<dbReference type="GO" id="GO:0005975">
    <property type="term" value="P:carbohydrate metabolic process"/>
    <property type="evidence" value="ECO:0007669"/>
    <property type="project" value="InterPro"/>
</dbReference>
<dbReference type="eggNOG" id="COG3408">
    <property type="taxonomic scope" value="Bacteria"/>
</dbReference>
<name>A0A085GGH2_9ENTR</name>
<dbReference type="STRING" id="1006004.GBAG_1186"/>
<proteinExistence type="predicted"/>
<keyword evidence="3" id="KW-0326">Glycosidase</keyword>
<dbReference type="AlphaFoldDB" id="A0A085GGH2"/>
<dbReference type="Pfam" id="PF21104">
    <property type="entry name" value="Glyco_hydro_78_N"/>
    <property type="match status" value="1"/>
</dbReference>
<dbReference type="Proteomes" id="UP000028653">
    <property type="component" value="Unassembled WGS sequence"/>
</dbReference>
<dbReference type="EC" id="3.2.1.40" evidence="3"/>
<dbReference type="InterPro" id="IPR035396">
    <property type="entry name" value="Bac_rhamnosid6H"/>
</dbReference>
<keyword evidence="3" id="KW-0378">Hydrolase</keyword>
<organism evidence="3 4">
    <name type="scientific">Buttiauxella agrestis ATCC 33320</name>
    <dbReference type="NCBI Taxonomy" id="1006004"/>
    <lineage>
        <taxon>Bacteria</taxon>
        <taxon>Pseudomonadati</taxon>
        <taxon>Pseudomonadota</taxon>
        <taxon>Gammaproteobacteria</taxon>
        <taxon>Enterobacterales</taxon>
        <taxon>Enterobacteriaceae</taxon>
        <taxon>Buttiauxella</taxon>
    </lineage>
</organism>
<comment type="caution">
    <text evidence="3">The sequence shown here is derived from an EMBL/GenBank/DDBJ whole genome shotgun (WGS) entry which is preliminary data.</text>
</comment>
<gene>
    <name evidence="3" type="ORF">GBAG_1186</name>
</gene>